<dbReference type="eggNOG" id="ENOG502ZTNN">
    <property type="taxonomic scope" value="Bacteria"/>
</dbReference>
<accession>Q13V01</accession>
<dbReference type="EMBL" id="CP000270">
    <property type="protein sequence ID" value="ABE32088.1"/>
    <property type="molecule type" value="Genomic_DNA"/>
</dbReference>
<evidence type="ECO:0000256" key="1">
    <source>
        <dbReference type="SAM" id="Phobius"/>
    </source>
</evidence>
<organism evidence="2 3">
    <name type="scientific">Paraburkholderia xenovorans (strain LB400)</name>
    <dbReference type="NCBI Taxonomy" id="266265"/>
    <lineage>
        <taxon>Bacteria</taxon>
        <taxon>Pseudomonadati</taxon>
        <taxon>Pseudomonadota</taxon>
        <taxon>Betaproteobacteria</taxon>
        <taxon>Burkholderiales</taxon>
        <taxon>Burkholderiaceae</taxon>
        <taxon>Paraburkholderia</taxon>
    </lineage>
</organism>
<dbReference type="Proteomes" id="UP000001817">
    <property type="component" value="Chromosome 1"/>
</dbReference>
<keyword evidence="1" id="KW-0472">Membrane</keyword>
<protein>
    <recommendedName>
        <fullName evidence="4">Transmembrane protein</fullName>
    </recommendedName>
</protein>
<feature type="transmembrane region" description="Helical" evidence="1">
    <location>
        <begin position="64"/>
        <end position="84"/>
    </location>
</feature>
<sequence length="161" mass="16783">MHRAIPHANHDEKILYRKTVMTSTVLVSSKGELKQAINDKIEQIVITDPALARHIRVIKSSSKWVLAAAIAAALGTGVAATNFWNPAGWAGGATAGVVTMGLTAAGAAGAIDATLIAAIVVLGLSATILYAIYSNYEIKGSAKFKNADGTEIEGELSLVRK</sequence>
<feature type="transmembrane region" description="Helical" evidence="1">
    <location>
        <begin position="104"/>
        <end position="133"/>
    </location>
</feature>
<dbReference type="STRING" id="266265.Bxe_A0846"/>
<dbReference type="KEGG" id="bxe:Bxe_A0846"/>
<keyword evidence="3" id="KW-1185">Reference proteome</keyword>
<name>Q13V01_PARXL</name>
<reference evidence="2 3" key="1">
    <citation type="journal article" date="2006" name="Proc. Natl. Acad. Sci. U.S.A.">
        <title>Burkholderia xenovorans LB400 harbors a multi-replicon, 9.73-Mbp genome shaped for versatility.</title>
        <authorList>
            <person name="Chain P.S."/>
            <person name="Denef V.J."/>
            <person name="Konstantinidis K.T."/>
            <person name="Vergez L.M."/>
            <person name="Agullo L."/>
            <person name="Reyes V.L."/>
            <person name="Hauser L."/>
            <person name="Cordova M."/>
            <person name="Gomez L."/>
            <person name="Gonzalez M."/>
            <person name="Land M."/>
            <person name="Lao V."/>
            <person name="Larimer F."/>
            <person name="LiPuma J.J."/>
            <person name="Mahenthiralingam E."/>
            <person name="Malfatti S.A."/>
            <person name="Marx C.J."/>
            <person name="Parnell J.J."/>
            <person name="Ramette A."/>
            <person name="Richardson P."/>
            <person name="Seeger M."/>
            <person name="Smith D."/>
            <person name="Spilker T."/>
            <person name="Sul W.J."/>
            <person name="Tsoi T.V."/>
            <person name="Ulrich L.E."/>
            <person name="Zhulin I.B."/>
            <person name="Tiedje J.M."/>
        </authorList>
    </citation>
    <scope>NUCLEOTIDE SEQUENCE [LARGE SCALE GENOMIC DNA]</scope>
    <source>
        <strain evidence="2 3">LB400</strain>
    </source>
</reference>
<evidence type="ECO:0008006" key="4">
    <source>
        <dbReference type="Google" id="ProtNLM"/>
    </source>
</evidence>
<evidence type="ECO:0000313" key="2">
    <source>
        <dbReference type="EMBL" id="ABE32088.1"/>
    </source>
</evidence>
<proteinExistence type="predicted"/>
<gene>
    <name evidence="2" type="ORF">Bxe_A0846</name>
</gene>
<evidence type="ECO:0000313" key="3">
    <source>
        <dbReference type="Proteomes" id="UP000001817"/>
    </source>
</evidence>
<keyword evidence="1" id="KW-0812">Transmembrane</keyword>
<dbReference type="AlphaFoldDB" id="Q13V01"/>
<keyword evidence="1" id="KW-1133">Transmembrane helix</keyword>